<keyword evidence="6" id="KW-1133">Transmembrane helix</keyword>
<evidence type="ECO:0000313" key="10">
    <source>
        <dbReference type="EMBL" id="KAH3813998.1"/>
    </source>
</evidence>
<dbReference type="SMART" id="SM00408">
    <property type="entry name" value="IGc2"/>
    <property type="match status" value="3"/>
</dbReference>
<feature type="chain" id="PRO_5038404571" evidence="7">
    <location>
        <begin position="18"/>
        <end position="1170"/>
    </location>
</feature>
<dbReference type="SMART" id="SM00409">
    <property type="entry name" value="IG"/>
    <property type="match status" value="6"/>
</dbReference>
<accession>A0A9D4GBQ9</accession>
<dbReference type="InterPro" id="IPR036116">
    <property type="entry name" value="FN3_sf"/>
</dbReference>
<comment type="caution">
    <text evidence="10">The sequence shown here is derived from an EMBL/GenBank/DDBJ whole genome shotgun (WGS) entry which is preliminary data.</text>
</comment>
<dbReference type="InterPro" id="IPR051275">
    <property type="entry name" value="Cell_adhesion_signaling"/>
</dbReference>
<reference evidence="10" key="2">
    <citation type="submission" date="2020-11" db="EMBL/GenBank/DDBJ databases">
        <authorList>
            <person name="McCartney M.A."/>
            <person name="Auch B."/>
            <person name="Kono T."/>
            <person name="Mallez S."/>
            <person name="Becker A."/>
            <person name="Gohl D.M."/>
            <person name="Silverstein K.A.T."/>
            <person name="Koren S."/>
            <person name="Bechman K.B."/>
            <person name="Herman A."/>
            <person name="Abrahante J.E."/>
            <person name="Garbe J."/>
        </authorList>
    </citation>
    <scope>NUCLEOTIDE SEQUENCE</scope>
    <source>
        <strain evidence="10">Duluth1</strain>
        <tissue evidence="10">Whole animal</tissue>
    </source>
</reference>
<evidence type="ECO:0000256" key="5">
    <source>
        <dbReference type="ARBA" id="ARBA00023319"/>
    </source>
</evidence>
<dbReference type="InterPro" id="IPR013162">
    <property type="entry name" value="CD80_C2-set"/>
</dbReference>
<dbReference type="InterPro" id="IPR013783">
    <property type="entry name" value="Ig-like_fold"/>
</dbReference>
<keyword evidence="7" id="KW-0732">Signal</keyword>
<dbReference type="Gene3D" id="2.60.40.10">
    <property type="entry name" value="Immunoglobulins"/>
    <property type="match status" value="6"/>
</dbReference>
<feature type="transmembrane region" description="Helical" evidence="6">
    <location>
        <begin position="1048"/>
        <end position="1069"/>
    </location>
</feature>
<comment type="subcellular location">
    <subcellularLocation>
        <location evidence="1">Membrane</location>
        <topology evidence="1">Single-pass type I membrane protein</topology>
    </subcellularLocation>
</comment>
<evidence type="ECO:0000256" key="4">
    <source>
        <dbReference type="ARBA" id="ARBA00023180"/>
    </source>
</evidence>
<organism evidence="10 11">
    <name type="scientific">Dreissena polymorpha</name>
    <name type="common">Zebra mussel</name>
    <name type="synonym">Mytilus polymorpha</name>
    <dbReference type="NCBI Taxonomy" id="45954"/>
    <lineage>
        <taxon>Eukaryota</taxon>
        <taxon>Metazoa</taxon>
        <taxon>Spiralia</taxon>
        <taxon>Lophotrochozoa</taxon>
        <taxon>Mollusca</taxon>
        <taxon>Bivalvia</taxon>
        <taxon>Autobranchia</taxon>
        <taxon>Heteroconchia</taxon>
        <taxon>Euheterodonta</taxon>
        <taxon>Imparidentia</taxon>
        <taxon>Neoheterodontei</taxon>
        <taxon>Myida</taxon>
        <taxon>Dreissenoidea</taxon>
        <taxon>Dreissenidae</taxon>
        <taxon>Dreissena</taxon>
    </lineage>
</organism>
<dbReference type="PROSITE" id="PS50835">
    <property type="entry name" value="IG_LIKE"/>
    <property type="match status" value="5"/>
</dbReference>
<feature type="domain" description="Ig-like" evidence="8">
    <location>
        <begin position="445"/>
        <end position="533"/>
    </location>
</feature>
<evidence type="ECO:0000256" key="2">
    <source>
        <dbReference type="ARBA" id="ARBA00023136"/>
    </source>
</evidence>
<dbReference type="GO" id="GO:0098609">
    <property type="term" value="P:cell-cell adhesion"/>
    <property type="evidence" value="ECO:0007669"/>
    <property type="project" value="TreeGrafter"/>
</dbReference>
<keyword evidence="5" id="KW-0393">Immunoglobulin domain</keyword>
<dbReference type="GO" id="GO:0005886">
    <property type="term" value="C:plasma membrane"/>
    <property type="evidence" value="ECO:0007669"/>
    <property type="project" value="TreeGrafter"/>
</dbReference>
<keyword evidence="4" id="KW-0325">Glycoprotein</keyword>
<proteinExistence type="predicted"/>
<keyword evidence="2 6" id="KW-0472">Membrane</keyword>
<dbReference type="InterPro" id="IPR036179">
    <property type="entry name" value="Ig-like_dom_sf"/>
</dbReference>
<evidence type="ECO:0000256" key="7">
    <source>
        <dbReference type="SAM" id="SignalP"/>
    </source>
</evidence>
<evidence type="ECO:0000256" key="6">
    <source>
        <dbReference type="SAM" id="Phobius"/>
    </source>
</evidence>
<feature type="signal peptide" evidence="7">
    <location>
        <begin position="1"/>
        <end position="17"/>
    </location>
</feature>
<dbReference type="PANTHER" id="PTHR11640:SF31">
    <property type="entry name" value="IRREGULAR CHIASM C-ROUGHEST PROTEIN-RELATED"/>
    <property type="match status" value="1"/>
</dbReference>
<dbReference type="AlphaFoldDB" id="A0A9D4GBQ9"/>
<dbReference type="SMART" id="SM00060">
    <property type="entry name" value="FN3"/>
    <property type="match status" value="1"/>
</dbReference>
<keyword evidence="11" id="KW-1185">Reference proteome</keyword>
<evidence type="ECO:0000256" key="3">
    <source>
        <dbReference type="ARBA" id="ARBA00023157"/>
    </source>
</evidence>
<dbReference type="GO" id="GO:0005911">
    <property type="term" value="C:cell-cell junction"/>
    <property type="evidence" value="ECO:0007669"/>
    <property type="project" value="TreeGrafter"/>
</dbReference>
<evidence type="ECO:0000256" key="1">
    <source>
        <dbReference type="ARBA" id="ARBA00004479"/>
    </source>
</evidence>
<protein>
    <submittedName>
        <fullName evidence="10">Uncharacterized protein</fullName>
    </submittedName>
</protein>
<gene>
    <name evidence="10" type="ORF">DPMN_142474</name>
</gene>
<name>A0A9D4GBQ9_DREPO</name>
<dbReference type="EMBL" id="JAIWYP010000006">
    <property type="protein sequence ID" value="KAH3813998.1"/>
    <property type="molecule type" value="Genomic_DNA"/>
</dbReference>
<dbReference type="InterPro" id="IPR003598">
    <property type="entry name" value="Ig_sub2"/>
</dbReference>
<feature type="domain" description="Ig-like" evidence="8">
    <location>
        <begin position="548"/>
        <end position="625"/>
    </location>
</feature>
<dbReference type="PANTHER" id="PTHR11640">
    <property type="entry name" value="NEPHRIN"/>
    <property type="match status" value="1"/>
</dbReference>
<feature type="domain" description="Ig-like" evidence="8">
    <location>
        <begin position="148"/>
        <end position="243"/>
    </location>
</feature>
<dbReference type="InterPro" id="IPR003961">
    <property type="entry name" value="FN3_dom"/>
</dbReference>
<dbReference type="Pfam" id="PF00041">
    <property type="entry name" value="fn3"/>
    <property type="match status" value="1"/>
</dbReference>
<dbReference type="SUPFAM" id="SSF49265">
    <property type="entry name" value="Fibronectin type III"/>
    <property type="match status" value="1"/>
</dbReference>
<dbReference type="InterPro" id="IPR003599">
    <property type="entry name" value="Ig_sub"/>
</dbReference>
<sequence>MFNFIVVCIFYRWTILATSTGAEHPTLTSNATFVTINEVVQLTCKHTYENAVDWWIKSNSASTFTNILTIGFAGAVCMNIPTPLPDAIIRCECTAATTFTCTLKAITQASYDDKWKCSIRDPQNSQSVFSNEIAVTERVSVKYVTLTPALPQIYVLPNVVISYIRCESSVGRPAPSITWFLDNKTPSDYSDDVNLTGYSISSTVTDVTTSSLTFTPTSNHNDAKIYCNVSNGYELIMSNRILKINVLSYPTRPTIMYNTVLVPSNISVIQNSTITLECLSSGNPMPSIAWTLFNRSLINGSIIALKVATSTNQEQIVCNATTLLDPTNGSRTTVGNATTLTVNSLYPPSSPSCQIGLFPIQSNIIRAVVNELFTMTCTSRSNPPPSRYTWTLPYGAKQNGTQLSMQPSDSYRYILEVVNEMNATFERDVVYGNITDSYTFELLYPVTNLTFYHRGQTDQQIATPTISVIKGREVSFRCNAFSNPAPRYTWTLSGAKAANTTYWKTAFADNTSIGCFATNTLDPTGKKAMDTFSSSNVTIHVLYAPETPKLTFKTCATYSQTNHLKVIRGHSVSGRCTTQSEPGSKFYWAPINSGNVDDFLITNVSSYHIGNYTCIANNEMNTTFGGIINGTNQSSFYLDVLAPAEALFIGNFTVLLNTTLSVTCPYTPGKPAETRFTWFHANTSAVGSHQNLSLSNMQLLGEGYYKCRVNNTMDPTGCATQEAYDETTFFVDVQYPAKIRRFYADGSVFASSVTINESQIVTLLCEADSDPLAKLEIVNITKSDERLLVEAHNNTISARVANARCEYDMGVYQCKGKNIHNADQQIREIEIKITCSPRPSPFAPPITTVYRRRYSSAILSFTIVAYPPPNDASAYVWRQQIDGEWVTLHNNSRFQVRISNDSLQTNLSVSQLQIDDFTNYSVRVNNNIGSTEQIFAIRANEQPSVPQQFLIVDAMITERSVTVQWIPGFNGGEDQWFVIGYKKAVDETWTYINVSSTVTQFSIRELVAGTNYEVKIYAENIIGKSDETTVLSVTTHYVISDNRSSPSVGAAVGGAVGGTILAVIFAVLWKYRKAFKRKPDEGAQYDDLFNRQVDVPAANISSEYEAYRVEAQQTNQYETLAETSFHEYSVLSPMGKQDYSVMNRVNQVTETDRAIVKQENAYVNLSFSVT</sequence>
<dbReference type="GO" id="GO:0050839">
    <property type="term" value="F:cell adhesion molecule binding"/>
    <property type="evidence" value="ECO:0007669"/>
    <property type="project" value="TreeGrafter"/>
</dbReference>
<keyword evidence="3" id="KW-1015">Disulfide bond</keyword>
<keyword evidence="6" id="KW-0812">Transmembrane</keyword>
<feature type="domain" description="Ig-like" evidence="8">
    <location>
        <begin position="253"/>
        <end position="341"/>
    </location>
</feature>
<dbReference type="PROSITE" id="PS50853">
    <property type="entry name" value="FN3"/>
    <property type="match status" value="1"/>
</dbReference>
<reference evidence="10" key="1">
    <citation type="journal article" date="2019" name="bioRxiv">
        <title>The Genome of the Zebra Mussel, Dreissena polymorpha: A Resource for Invasive Species Research.</title>
        <authorList>
            <person name="McCartney M.A."/>
            <person name="Auch B."/>
            <person name="Kono T."/>
            <person name="Mallez S."/>
            <person name="Zhang Y."/>
            <person name="Obille A."/>
            <person name="Becker A."/>
            <person name="Abrahante J.E."/>
            <person name="Garbe J."/>
            <person name="Badalamenti J.P."/>
            <person name="Herman A."/>
            <person name="Mangelson H."/>
            <person name="Liachko I."/>
            <person name="Sullivan S."/>
            <person name="Sone E.D."/>
            <person name="Koren S."/>
            <person name="Silverstein K.A.T."/>
            <person name="Beckman K.B."/>
            <person name="Gohl D.M."/>
        </authorList>
    </citation>
    <scope>NUCLEOTIDE SEQUENCE</scope>
    <source>
        <strain evidence="10">Duluth1</strain>
        <tissue evidence="10">Whole animal</tissue>
    </source>
</reference>
<evidence type="ECO:0000259" key="8">
    <source>
        <dbReference type="PROSITE" id="PS50835"/>
    </source>
</evidence>
<feature type="domain" description="Ig-like" evidence="8">
    <location>
        <begin position="643"/>
        <end position="725"/>
    </location>
</feature>
<evidence type="ECO:0000313" key="11">
    <source>
        <dbReference type="Proteomes" id="UP000828390"/>
    </source>
</evidence>
<dbReference type="Pfam" id="PF08205">
    <property type="entry name" value="C2-set_2"/>
    <property type="match status" value="1"/>
</dbReference>
<feature type="domain" description="Fibronectin type-III" evidence="9">
    <location>
        <begin position="945"/>
        <end position="1038"/>
    </location>
</feature>
<dbReference type="InterPro" id="IPR007110">
    <property type="entry name" value="Ig-like_dom"/>
</dbReference>
<dbReference type="SUPFAM" id="SSF48726">
    <property type="entry name" value="Immunoglobulin"/>
    <property type="match status" value="5"/>
</dbReference>
<dbReference type="Proteomes" id="UP000828390">
    <property type="component" value="Unassembled WGS sequence"/>
</dbReference>
<evidence type="ECO:0000259" key="9">
    <source>
        <dbReference type="PROSITE" id="PS50853"/>
    </source>
</evidence>
<dbReference type="CDD" id="cd00063">
    <property type="entry name" value="FN3"/>
    <property type="match status" value="1"/>
</dbReference>